<dbReference type="PANTHER" id="PTHR30204">
    <property type="entry name" value="REDOX-CYCLING DRUG-SENSING TRANSCRIPTIONAL ACTIVATOR SOXR"/>
    <property type="match status" value="1"/>
</dbReference>
<evidence type="ECO:0000256" key="1">
    <source>
        <dbReference type="ARBA" id="ARBA00023125"/>
    </source>
</evidence>
<dbReference type="PANTHER" id="PTHR30204:SF97">
    <property type="entry name" value="MERR FAMILY REGULATORY PROTEIN"/>
    <property type="match status" value="1"/>
</dbReference>
<dbReference type="SUPFAM" id="SSF55136">
    <property type="entry name" value="Probable bacterial effector-binding domain"/>
    <property type="match status" value="1"/>
</dbReference>
<dbReference type="GO" id="GO:0003677">
    <property type="term" value="F:DNA binding"/>
    <property type="evidence" value="ECO:0007669"/>
    <property type="project" value="UniProtKB-KW"/>
</dbReference>
<dbReference type="EMBL" id="JAFMOF010000002">
    <property type="protein sequence ID" value="MBO0654463.1"/>
    <property type="molecule type" value="Genomic_DNA"/>
</dbReference>
<comment type="caution">
    <text evidence="3">The sequence shown here is derived from an EMBL/GenBank/DDBJ whole genome shotgun (WGS) entry which is preliminary data.</text>
</comment>
<dbReference type="SMART" id="SM00422">
    <property type="entry name" value="HTH_MERR"/>
    <property type="match status" value="1"/>
</dbReference>
<dbReference type="Pfam" id="PF06445">
    <property type="entry name" value="GyrI-like"/>
    <property type="match status" value="1"/>
</dbReference>
<accession>A0A939JPF6</accession>
<dbReference type="InterPro" id="IPR010499">
    <property type="entry name" value="AraC_E-bd"/>
</dbReference>
<dbReference type="Gene3D" id="3.20.80.10">
    <property type="entry name" value="Regulatory factor, effector binding domain"/>
    <property type="match status" value="1"/>
</dbReference>
<dbReference type="Pfam" id="PF13411">
    <property type="entry name" value="MerR_1"/>
    <property type="match status" value="1"/>
</dbReference>
<feature type="domain" description="HTH merR-type" evidence="2">
    <location>
        <begin position="10"/>
        <end position="80"/>
    </location>
</feature>
<evidence type="ECO:0000313" key="3">
    <source>
        <dbReference type="EMBL" id="MBO0654463.1"/>
    </source>
</evidence>
<dbReference type="RefSeq" id="WP_207247630.1">
    <property type="nucleotide sequence ID" value="NZ_JAFMOF010000002.1"/>
</dbReference>
<dbReference type="InterPro" id="IPR011256">
    <property type="entry name" value="Reg_factor_effector_dom_sf"/>
</dbReference>
<dbReference type="Proteomes" id="UP000664781">
    <property type="component" value="Unassembled WGS sequence"/>
</dbReference>
<dbReference type="SMART" id="SM00871">
    <property type="entry name" value="AraC_E_bind"/>
    <property type="match status" value="1"/>
</dbReference>
<dbReference type="SUPFAM" id="SSF46955">
    <property type="entry name" value="Putative DNA-binding domain"/>
    <property type="match status" value="1"/>
</dbReference>
<dbReference type="AlphaFoldDB" id="A0A939JPF6"/>
<proteinExistence type="predicted"/>
<evidence type="ECO:0000259" key="2">
    <source>
        <dbReference type="PROSITE" id="PS50937"/>
    </source>
</evidence>
<dbReference type="PROSITE" id="PS50937">
    <property type="entry name" value="HTH_MERR_2"/>
    <property type="match status" value="1"/>
</dbReference>
<dbReference type="PROSITE" id="PS00552">
    <property type="entry name" value="HTH_MERR_1"/>
    <property type="match status" value="1"/>
</dbReference>
<dbReference type="InterPro" id="IPR000551">
    <property type="entry name" value="MerR-type_HTH_dom"/>
</dbReference>
<keyword evidence="4" id="KW-1185">Reference proteome</keyword>
<keyword evidence="1" id="KW-0238">DNA-binding</keyword>
<reference evidence="3" key="1">
    <citation type="submission" date="2021-03" db="EMBL/GenBank/DDBJ databases">
        <title>Streptomyces strains.</title>
        <authorList>
            <person name="Lund M.B."/>
            <person name="Toerring T."/>
        </authorList>
    </citation>
    <scope>NUCLEOTIDE SEQUENCE</scope>
    <source>
        <strain evidence="3">JCM 4242</strain>
    </source>
</reference>
<dbReference type="InterPro" id="IPR029442">
    <property type="entry name" value="GyrI-like"/>
</dbReference>
<dbReference type="InterPro" id="IPR047057">
    <property type="entry name" value="MerR_fam"/>
</dbReference>
<organism evidence="3 4">
    <name type="scientific">Streptomyces triculaminicus</name>
    <dbReference type="NCBI Taxonomy" id="2816232"/>
    <lineage>
        <taxon>Bacteria</taxon>
        <taxon>Bacillati</taxon>
        <taxon>Actinomycetota</taxon>
        <taxon>Actinomycetes</taxon>
        <taxon>Kitasatosporales</taxon>
        <taxon>Streptomycetaceae</taxon>
        <taxon>Streptomyces</taxon>
    </lineage>
</organism>
<evidence type="ECO:0000313" key="4">
    <source>
        <dbReference type="Proteomes" id="UP000664781"/>
    </source>
</evidence>
<protein>
    <submittedName>
        <fullName evidence="3">MerR family transcriptional regulator</fullName>
    </submittedName>
</protein>
<dbReference type="Gene3D" id="1.10.1660.10">
    <property type="match status" value="1"/>
</dbReference>
<gene>
    <name evidence="3" type="ORF">J1792_17245</name>
</gene>
<name>A0A939JPF6_9ACTN</name>
<dbReference type="GO" id="GO:0003700">
    <property type="term" value="F:DNA-binding transcription factor activity"/>
    <property type="evidence" value="ECO:0007669"/>
    <property type="project" value="InterPro"/>
</dbReference>
<sequence>MTGVEDDDPLLSIGVFARRARLSPKALRLYDRQGLLAPDRVDAATGYRYYRESRLATARLIVRLRGLDMPLARIGEVLAVPGPEAAAVVAGYWEGVERRIAAQRELAVHLRIQLSGGREGMDTYKIEQRDVPEQVVLTERRHVRPEDLPVWIPDACARLEEEAKAYGGPVAAPFVVYYGHVNEDSDGPVEVCVPIDPAREAEVTAPVRTEPAHREAYTTLTKAQVKYPQILSAYDAVYQWIEESGARATGPGREVYFADWESAGPAAQVCDIAVPVA</sequence>
<dbReference type="InterPro" id="IPR009061">
    <property type="entry name" value="DNA-bd_dom_put_sf"/>
</dbReference>